<dbReference type="RefSeq" id="WP_318835986.1">
    <property type="nucleotide sequence ID" value="NZ_AP024355.1"/>
</dbReference>
<reference evidence="2 3" key="1">
    <citation type="journal article" date="2016" name="C (Basel)">
        <title>Selective Growth of and Electricity Production by Marine Exoelectrogenic Bacteria in Self-Aggregated Hydrogel of Microbially Reduced Graphene Oxide.</title>
        <authorList>
            <person name="Yoshida N."/>
            <person name="Goto Y."/>
            <person name="Miyata Y."/>
        </authorList>
    </citation>
    <scope>NUCLEOTIDE SEQUENCE [LARGE SCALE GENOMIC DNA]</scope>
    <source>
        <strain evidence="2 3">NIT-T3</strain>
    </source>
</reference>
<sequence length="201" mass="22592">MEMSHTRIYLVRHGQVEGFEEKRYNGQADVALTALGHDQYRQLAGRLAAKPLAAVYSSDLSRCLEGARLLAEPHGLVPEAFAELRELNIGHWEGQTWKELQARYPAEWQARLADLENYRVPGGESARDMAERALPVIRQLAERHRGQEILVVGHGGLNRVILLDVIGAPFKRLFHIEQNFGCLNIIDYYADGIAVVKLLNG</sequence>
<dbReference type="SUPFAM" id="SSF53254">
    <property type="entry name" value="Phosphoglycerate mutase-like"/>
    <property type="match status" value="1"/>
</dbReference>
<dbReference type="InterPro" id="IPR013078">
    <property type="entry name" value="His_Pase_superF_clade-1"/>
</dbReference>
<protein>
    <recommendedName>
        <fullName evidence="1">Alpha-ribazole phosphatase</fullName>
        <ecNumber evidence="1">3.1.3.73</ecNumber>
    </recommendedName>
</protein>
<organism evidence="2 3">
    <name type="scientific">Desulfuromonas versatilis</name>
    <dbReference type="NCBI Taxonomy" id="2802975"/>
    <lineage>
        <taxon>Bacteria</taxon>
        <taxon>Pseudomonadati</taxon>
        <taxon>Thermodesulfobacteriota</taxon>
        <taxon>Desulfuromonadia</taxon>
        <taxon>Desulfuromonadales</taxon>
        <taxon>Desulfuromonadaceae</taxon>
        <taxon>Desulfuromonas</taxon>
    </lineage>
</organism>
<dbReference type="EC" id="3.1.3.73" evidence="1"/>
<accession>A0ABM8HPT3</accession>
<dbReference type="InterPro" id="IPR029033">
    <property type="entry name" value="His_PPase_superfam"/>
</dbReference>
<dbReference type="Proteomes" id="UP001319827">
    <property type="component" value="Chromosome"/>
</dbReference>
<dbReference type="NCBIfam" id="TIGR03162">
    <property type="entry name" value="ribazole_cobC"/>
    <property type="match status" value="1"/>
</dbReference>
<dbReference type="Gene3D" id="3.40.50.1240">
    <property type="entry name" value="Phosphoglycerate mutase-like"/>
    <property type="match status" value="1"/>
</dbReference>
<dbReference type="CDD" id="cd07067">
    <property type="entry name" value="HP_PGM_like"/>
    <property type="match status" value="1"/>
</dbReference>
<dbReference type="EMBL" id="AP024355">
    <property type="protein sequence ID" value="BCR03734.1"/>
    <property type="molecule type" value="Genomic_DNA"/>
</dbReference>
<name>A0ABM8HPT3_9BACT</name>
<dbReference type="InterPro" id="IPR050275">
    <property type="entry name" value="PGM_Phosphatase"/>
</dbReference>
<evidence type="ECO:0000313" key="2">
    <source>
        <dbReference type="EMBL" id="BCR03734.1"/>
    </source>
</evidence>
<evidence type="ECO:0000313" key="3">
    <source>
        <dbReference type="Proteomes" id="UP001319827"/>
    </source>
</evidence>
<proteinExistence type="predicted"/>
<dbReference type="InterPro" id="IPR017578">
    <property type="entry name" value="Ribazole_CobC"/>
</dbReference>
<dbReference type="PANTHER" id="PTHR48100:SF10">
    <property type="entry name" value="2-CARBOXY-D-ARABINITOL-1-PHOSPHATASE-RELATED"/>
    <property type="match status" value="1"/>
</dbReference>
<reference evidence="2 3" key="2">
    <citation type="journal article" date="2021" name="Int. J. Syst. Evol. Microbiol.">
        <title>Isolation and Polyphasic Characterization of Desulfuromonas versatilis sp. Nov., an Electrogenic Bacteria Capable of Versatile Metabolism Isolated from a Graphene Oxide-Reducing Enrichment Culture.</title>
        <authorList>
            <person name="Xie L."/>
            <person name="Yoshida N."/>
            <person name="Ishii S."/>
            <person name="Meng L."/>
        </authorList>
    </citation>
    <scope>NUCLEOTIDE SEQUENCE [LARGE SCALE GENOMIC DNA]</scope>
    <source>
        <strain evidence="2 3">NIT-T3</strain>
    </source>
</reference>
<gene>
    <name evidence="2" type="primary">cobC</name>
    <name evidence="2" type="ORF">DESUT3_08030</name>
</gene>
<keyword evidence="3" id="KW-1185">Reference proteome</keyword>
<dbReference type="Pfam" id="PF00300">
    <property type="entry name" value="His_Phos_1"/>
    <property type="match status" value="1"/>
</dbReference>
<dbReference type="PANTHER" id="PTHR48100">
    <property type="entry name" value="BROAD-SPECIFICITY PHOSPHATASE YOR283W-RELATED"/>
    <property type="match status" value="1"/>
</dbReference>
<evidence type="ECO:0000256" key="1">
    <source>
        <dbReference type="NCBIfam" id="TIGR03162"/>
    </source>
</evidence>
<dbReference type="SMART" id="SM00855">
    <property type="entry name" value="PGAM"/>
    <property type="match status" value="1"/>
</dbReference>